<dbReference type="STRING" id="62928.azo2870"/>
<sequence>MPRSRPAALGLLAASLALSTAAYAVEFTQVNAAASRVDFSYKQMGVGMDGRFGKADFQLAFDPARPEAGRAAIDIDLASIDTGSAEANAESAAKAWFDTARHPRASFRATRVKALGGNRFEAAGTLTIKGRSQEVTAPFTFNAQGNAGVFDGSFVLRRSDFGIGEGEWADPSIVANEILVKFHVQAAAR</sequence>
<dbReference type="OrthoDB" id="1247465at2"/>
<dbReference type="SMART" id="SM00867">
    <property type="entry name" value="YceI"/>
    <property type="match status" value="1"/>
</dbReference>
<reference evidence="3 4" key="1">
    <citation type="journal article" date="2006" name="Nat. Biotechnol.">
        <title>Complete genome of the mutualistic, N2-fixing grass endophyte Azoarcus sp. strain BH72.</title>
        <authorList>
            <person name="Krause A."/>
            <person name="Ramakumar A."/>
            <person name="Bartels D."/>
            <person name="Battistoni F."/>
            <person name="Bekel T."/>
            <person name="Boch J."/>
            <person name="Boehm M."/>
            <person name="Friedrich F."/>
            <person name="Hurek T."/>
            <person name="Krause L."/>
            <person name="Linke B."/>
            <person name="McHardy A.C."/>
            <person name="Sarkar A."/>
            <person name="Schneiker S."/>
            <person name="Syed A.A."/>
            <person name="Thauer R."/>
            <person name="Vorhoelter F.-J."/>
            <person name="Weidner S."/>
            <person name="Puehler A."/>
            <person name="Reinhold-Hurek B."/>
            <person name="Kaiser O."/>
            <person name="Goesmann A."/>
        </authorList>
    </citation>
    <scope>NUCLEOTIDE SEQUENCE [LARGE SCALE GENOMIC DNA]</scope>
    <source>
        <strain evidence="3 4">BH72</strain>
    </source>
</reference>
<feature type="domain" description="Lipid/polyisoprenoid-binding YceI-like" evidence="2">
    <location>
        <begin position="26"/>
        <end position="187"/>
    </location>
</feature>
<evidence type="ECO:0000313" key="4">
    <source>
        <dbReference type="Proteomes" id="UP000002588"/>
    </source>
</evidence>
<name>A1K9I1_AZOSB</name>
<feature type="chain" id="PRO_5002636142" evidence="1">
    <location>
        <begin position="25"/>
        <end position="189"/>
    </location>
</feature>
<dbReference type="InterPro" id="IPR007372">
    <property type="entry name" value="Lipid/polyisoprenoid-bd_YceI"/>
</dbReference>
<dbReference type="PANTHER" id="PTHR34406:SF1">
    <property type="entry name" value="PROTEIN YCEI"/>
    <property type="match status" value="1"/>
</dbReference>
<dbReference type="Pfam" id="PF04264">
    <property type="entry name" value="YceI"/>
    <property type="match status" value="1"/>
</dbReference>
<evidence type="ECO:0000256" key="1">
    <source>
        <dbReference type="SAM" id="SignalP"/>
    </source>
</evidence>
<accession>A1K9I1</accession>
<dbReference type="InterPro" id="IPR036761">
    <property type="entry name" value="TTHA0802/YceI-like_sf"/>
</dbReference>
<keyword evidence="4" id="KW-1185">Reference proteome</keyword>
<protein>
    <submittedName>
        <fullName evidence="3">Conserved hypothetical YceI like protein</fullName>
    </submittedName>
</protein>
<dbReference type="KEGG" id="aoa:dqs_3009"/>
<dbReference type="AlphaFoldDB" id="A1K9I1"/>
<dbReference type="eggNOG" id="COG2353">
    <property type="taxonomic scope" value="Bacteria"/>
</dbReference>
<dbReference type="RefSeq" id="WP_011766596.1">
    <property type="nucleotide sequence ID" value="NC_008702.1"/>
</dbReference>
<dbReference type="Proteomes" id="UP000002588">
    <property type="component" value="Chromosome"/>
</dbReference>
<dbReference type="KEGG" id="azo:azo2870"/>
<dbReference type="HOGENOM" id="CLU_071003_5_1_4"/>
<evidence type="ECO:0000259" key="2">
    <source>
        <dbReference type="SMART" id="SM00867"/>
    </source>
</evidence>
<organism evidence="3 4">
    <name type="scientific">Azoarcus sp. (strain BH72)</name>
    <dbReference type="NCBI Taxonomy" id="418699"/>
    <lineage>
        <taxon>Bacteria</taxon>
        <taxon>Pseudomonadati</taxon>
        <taxon>Pseudomonadota</taxon>
        <taxon>Betaproteobacteria</taxon>
        <taxon>Rhodocyclales</taxon>
        <taxon>Zoogloeaceae</taxon>
        <taxon>Azoarcus</taxon>
    </lineage>
</organism>
<dbReference type="PANTHER" id="PTHR34406">
    <property type="entry name" value="PROTEIN YCEI"/>
    <property type="match status" value="1"/>
</dbReference>
<gene>
    <name evidence="3" type="ordered locus">azo2870</name>
</gene>
<dbReference type="Gene3D" id="2.40.128.110">
    <property type="entry name" value="Lipid/polyisoprenoid-binding, YceI-like"/>
    <property type="match status" value="1"/>
</dbReference>
<feature type="signal peptide" evidence="1">
    <location>
        <begin position="1"/>
        <end position="24"/>
    </location>
</feature>
<dbReference type="EMBL" id="AM406670">
    <property type="protein sequence ID" value="CAL95486.1"/>
    <property type="molecule type" value="Genomic_DNA"/>
</dbReference>
<keyword evidence="1" id="KW-0732">Signal</keyword>
<dbReference type="SUPFAM" id="SSF101874">
    <property type="entry name" value="YceI-like"/>
    <property type="match status" value="1"/>
</dbReference>
<evidence type="ECO:0000313" key="3">
    <source>
        <dbReference type="EMBL" id="CAL95486.1"/>
    </source>
</evidence>
<proteinExistence type="predicted"/>